<evidence type="ECO:0000256" key="5">
    <source>
        <dbReference type="ARBA" id="ARBA00022833"/>
    </source>
</evidence>
<dbReference type="Proteomes" id="UP000696280">
    <property type="component" value="Unassembled WGS sequence"/>
</dbReference>
<feature type="compositionally biased region" description="Low complexity" evidence="10">
    <location>
        <begin position="70"/>
        <end position="86"/>
    </location>
</feature>
<keyword evidence="2" id="KW-0479">Metal-binding</keyword>
<gene>
    <name evidence="12" type="ORF">HYFRA_00004850</name>
</gene>
<feature type="region of interest" description="Disordered" evidence="10">
    <location>
        <begin position="254"/>
        <end position="275"/>
    </location>
</feature>
<evidence type="ECO:0000256" key="9">
    <source>
        <dbReference type="PROSITE-ProRule" id="PRU00094"/>
    </source>
</evidence>
<feature type="compositionally biased region" description="Low complexity" evidence="10">
    <location>
        <begin position="514"/>
        <end position="530"/>
    </location>
</feature>
<dbReference type="InterPro" id="IPR013088">
    <property type="entry name" value="Znf_NHR/GATA"/>
</dbReference>
<reference evidence="12" key="1">
    <citation type="submission" date="2021-07" db="EMBL/GenBank/DDBJ databases">
        <authorList>
            <person name="Durling M."/>
        </authorList>
    </citation>
    <scope>NUCLEOTIDE SEQUENCE</scope>
</reference>
<dbReference type="EMBL" id="CAJVRL010000002">
    <property type="protein sequence ID" value="CAG8949226.1"/>
    <property type="molecule type" value="Genomic_DNA"/>
</dbReference>
<dbReference type="SUPFAM" id="SSF57716">
    <property type="entry name" value="Glucocorticoid receptor-like (DNA-binding domain)"/>
    <property type="match status" value="2"/>
</dbReference>
<evidence type="ECO:0000256" key="4">
    <source>
        <dbReference type="ARBA" id="ARBA00022771"/>
    </source>
</evidence>
<feature type="region of interest" description="Disordered" evidence="10">
    <location>
        <begin position="163"/>
        <end position="199"/>
    </location>
</feature>
<feature type="domain" description="GATA-type" evidence="11">
    <location>
        <begin position="122"/>
        <end position="177"/>
    </location>
</feature>
<protein>
    <recommendedName>
        <fullName evidence="11">GATA-type domain-containing protein</fullName>
    </recommendedName>
</protein>
<evidence type="ECO:0000256" key="2">
    <source>
        <dbReference type="ARBA" id="ARBA00022723"/>
    </source>
</evidence>
<keyword evidence="5" id="KW-0862">Zinc</keyword>
<dbReference type="InterPro" id="IPR039355">
    <property type="entry name" value="Transcription_factor_GATA"/>
</dbReference>
<feature type="compositionally biased region" description="Polar residues" evidence="10">
    <location>
        <begin position="255"/>
        <end position="265"/>
    </location>
</feature>
<evidence type="ECO:0000259" key="11">
    <source>
        <dbReference type="PROSITE" id="PS50114"/>
    </source>
</evidence>
<evidence type="ECO:0000256" key="3">
    <source>
        <dbReference type="ARBA" id="ARBA00022737"/>
    </source>
</evidence>
<feature type="region of interest" description="Disordered" evidence="10">
    <location>
        <begin position="339"/>
        <end position="541"/>
    </location>
</feature>
<evidence type="ECO:0000256" key="1">
    <source>
        <dbReference type="ARBA" id="ARBA00004123"/>
    </source>
</evidence>
<dbReference type="AlphaFoldDB" id="A0A9N9KLL3"/>
<feature type="compositionally biased region" description="Polar residues" evidence="10">
    <location>
        <begin position="418"/>
        <end position="437"/>
    </location>
</feature>
<comment type="subcellular location">
    <subcellularLocation>
        <location evidence="1">Nucleus</location>
    </subcellularLocation>
</comment>
<dbReference type="PROSITE" id="PS50114">
    <property type="entry name" value="GATA_ZN_FINGER_2"/>
    <property type="match status" value="2"/>
</dbReference>
<dbReference type="GO" id="GO:0008270">
    <property type="term" value="F:zinc ion binding"/>
    <property type="evidence" value="ECO:0007669"/>
    <property type="project" value="UniProtKB-KW"/>
</dbReference>
<dbReference type="GO" id="GO:0045944">
    <property type="term" value="P:positive regulation of transcription by RNA polymerase II"/>
    <property type="evidence" value="ECO:0007669"/>
    <property type="project" value="TreeGrafter"/>
</dbReference>
<dbReference type="PRINTS" id="PR00619">
    <property type="entry name" value="GATAZNFINGER"/>
</dbReference>
<dbReference type="FunFam" id="3.30.50.10:FF:000039">
    <property type="entry name" value="Siderophore transcription factor SreA"/>
    <property type="match status" value="1"/>
</dbReference>
<accession>A0A9N9KLL3</accession>
<dbReference type="SMART" id="SM00401">
    <property type="entry name" value="ZnF_GATA"/>
    <property type="match status" value="2"/>
</dbReference>
<feature type="compositionally biased region" description="Low complexity" evidence="10">
    <location>
        <begin position="187"/>
        <end position="199"/>
    </location>
</feature>
<dbReference type="OrthoDB" id="515401at2759"/>
<dbReference type="InterPro" id="IPR000679">
    <property type="entry name" value="Znf_GATA"/>
</dbReference>
<keyword evidence="3" id="KW-0677">Repeat</keyword>
<dbReference type="Gene3D" id="3.30.50.10">
    <property type="entry name" value="Erythroid Transcription Factor GATA-1, subunit A"/>
    <property type="match status" value="2"/>
</dbReference>
<dbReference type="CDD" id="cd00202">
    <property type="entry name" value="ZnF_GATA"/>
    <property type="match status" value="2"/>
</dbReference>
<evidence type="ECO:0000256" key="6">
    <source>
        <dbReference type="ARBA" id="ARBA00023015"/>
    </source>
</evidence>
<evidence type="ECO:0000313" key="12">
    <source>
        <dbReference type="EMBL" id="CAG8949226.1"/>
    </source>
</evidence>
<dbReference type="GO" id="GO:0000978">
    <property type="term" value="F:RNA polymerase II cis-regulatory region sequence-specific DNA binding"/>
    <property type="evidence" value="ECO:0007669"/>
    <property type="project" value="TreeGrafter"/>
</dbReference>
<dbReference type="PANTHER" id="PTHR10071">
    <property type="entry name" value="TRANSCRIPTION FACTOR GATA FAMILY MEMBER"/>
    <property type="match status" value="1"/>
</dbReference>
<keyword evidence="7" id="KW-0804">Transcription</keyword>
<evidence type="ECO:0000313" key="13">
    <source>
        <dbReference type="Proteomes" id="UP000696280"/>
    </source>
</evidence>
<sequence length="571" mass="61222">MFCAYRSQPVALLTPDHHYRGMSDKVSSSPKRHRGESIPVRSAVVSEPSHEDIDRDQQLIGHAQGNRGEPQNSNSRSHLSSPSNSPTPDAPSPSNSLDRNQREQSQTSQSYPPVNSTQSDPIPAGQVCSNCGTSRTPLWRRSPQGATICNACGLYLKARNASRPTNLKRSPSLVPPPSQHTPEPGRASPTPTSAPSNASCSSAAAGATYVAADQTSNGSCPGGGKCNGTGGAEGCSGCPAFNNRVSKSAHFSVAQDRSASNFTTSRENEGPNDAPSPIDVASLNLQPQNTTVVVACQNCGTTITPLWRRDAGGHTICNACGLYYKLHGVHRPVTMKKSVIKRRKRVMPASQTDQALPIDATSNSMDSPESDRPSPESDMRGSMNPDGSMNLGFRNREKQLPQPSSSAQLPSRDLLAYASSSSNYQGQGMGDSLNNENRLPPMASYPSPTQGGLALSSNAYLSPSQKRSFSSLDMEERDSGERERENTQPKRLSSIKSILNPGNDDDDARFSAVGNSYASMGGSSSGANSARDSQNEKERAKIERREMLQAEARRMREALLAKERELEEMGE</sequence>
<evidence type="ECO:0000256" key="7">
    <source>
        <dbReference type="ARBA" id="ARBA00023163"/>
    </source>
</evidence>
<feature type="compositionally biased region" description="Basic and acidic residues" evidence="10">
    <location>
        <begin position="48"/>
        <end position="57"/>
    </location>
</feature>
<feature type="compositionally biased region" description="Polar residues" evidence="10">
    <location>
        <begin position="446"/>
        <end position="471"/>
    </location>
</feature>
<dbReference type="GO" id="GO:0005634">
    <property type="term" value="C:nucleus"/>
    <property type="evidence" value="ECO:0007669"/>
    <property type="project" value="UniProtKB-SubCell"/>
</dbReference>
<feature type="region of interest" description="Disordered" evidence="10">
    <location>
        <begin position="16"/>
        <end position="124"/>
    </location>
</feature>
<feature type="compositionally biased region" description="Low complexity" evidence="10">
    <location>
        <begin position="400"/>
        <end position="411"/>
    </location>
</feature>
<feature type="compositionally biased region" description="Basic and acidic residues" evidence="10">
    <location>
        <begin position="369"/>
        <end position="379"/>
    </location>
</feature>
<keyword evidence="6" id="KW-0805">Transcription regulation</keyword>
<feature type="compositionally biased region" description="Basic and acidic residues" evidence="10">
    <location>
        <begin position="477"/>
        <end position="488"/>
    </location>
</feature>
<name>A0A9N9KLL3_9HELO</name>
<dbReference type="GO" id="GO:0000981">
    <property type="term" value="F:DNA-binding transcription factor activity, RNA polymerase II-specific"/>
    <property type="evidence" value="ECO:0007669"/>
    <property type="project" value="TreeGrafter"/>
</dbReference>
<feature type="compositionally biased region" description="Polar residues" evidence="10">
    <location>
        <begin position="92"/>
        <end position="120"/>
    </location>
</feature>
<keyword evidence="8" id="KW-0539">Nucleus</keyword>
<dbReference type="FunFam" id="3.30.50.10:FF:000007">
    <property type="entry name" value="Nitrogen regulatory AreA, N-terminal"/>
    <property type="match status" value="1"/>
</dbReference>
<comment type="caution">
    <text evidence="12">The sequence shown here is derived from an EMBL/GenBank/DDBJ whole genome shotgun (WGS) entry which is preliminary data.</text>
</comment>
<dbReference type="GO" id="GO:0034757">
    <property type="term" value="P:negative regulation of iron ion transport"/>
    <property type="evidence" value="ECO:0007669"/>
    <property type="project" value="UniProtKB-ARBA"/>
</dbReference>
<dbReference type="PANTHER" id="PTHR10071:SF335">
    <property type="entry name" value="IRON-SENSING TRANSCRIPTIONAL REPRESSOR-RELATED"/>
    <property type="match status" value="1"/>
</dbReference>
<proteinExistence type="predicted"/>
<evidence type="ECO:0000256" key="8">
    <source>
        <dbReference type="ARBA" id="ARBA00023242"/>
    </source>
</evidence>
<dbReference type="Pfam" id="PF00320">
    <property type="entry name" value="GATA"/>
    <property type="match status" value="2"/>
</dbReference>
<evidence type="ECO:0000256" key="10">
    <source>
        <dbReference type="SAM" id="MobiDB-lite"/>
    </source>
</evidence>
<dbReference type="GO" id="GO:0006879">
    <property type="term" value="P:intracellular iron ion homeostasis"/>
    <property type="evidence" value="ECO:0007669"/>
    <property type="project" value="UniProtKB-ARBA"/>
</dbReference>
<organism evidence="12 13">
    <name type="scientific">Hymenoscyphus fraxineus</name>
    <dbReference type="NCBI Taxonomy" id="746836"/>
    <lineage>
        <taxon>Eukaryota</taxon>
        <taxon>Fungi</taxon>
        <taxon>Dikarya</taxon>
        <taxon>Ascomycota</taxon>
        <taxon>Pezizomycotina</taxon>
        <taxon>Leotiomycetes</taxon>
        <taxon>Helotiales</taxon>
        <taxon>Helotiaceae</taxon>
        <taxon>Hymenoscyphus</taxon>
    </lineage>
</organism>
<keyword evidence="13" id="KW-1185">Reference proteome</keyword>
<dbReference type="GO" id="GO:0000122">
    <property type="term" value="P:negative regulation of transcription by RNA polymerase II"/>
    <property type="evidence" value="ECO:0007669"/>
    <property type="project" value="TreeGrafter"/>
</dbReference>
<feature type="domain" description="GATA-type" evidence="11">
    <location>
        <begin position="296"/>
        <end position="343"/>
    </location>
</feature>
<keyword evidence="4 9" id="KW-0863">Zinc-finger</keyword>
<dbReference type="PROSITE" id="PS00344">
    <property type="entry name" value="GATA_ZN_FINGER_1"/>
    <property type="match status" value="2"/>
</dbReference>